<feature type="transmembrane region" description="Helical" evidence="2">
    <location>
        <begin position="507"/>
        <end position="527"/>
    </location>
</feature>
<keyword evidence="2" id="KW-1133">Transmembrane helix</keyword>
<evidence type="ECO:0000313" key="4">
    <source>
        <dbReference type="Proteomes" id="UP000051298"/>
    </source>
</evidence>
<dbReference type="RefSeq" id="WP_058124522.1">
    <property type="nucleotide sequence ID" value="NZ_CYRX01000033.1"/>
</dbReference>
<dbReference type="STRING" id="266809.PM03_01730"/>
<accession>A0A0P1F2W9</accession>
<dbReference type="EMBL" id="CYRX01000033">
    <property type="protein sequence ID" value="CUH61950.1"/>
    <property type="molecule type" value="Genomic_DNA"/>
</dbReference>
<keyword evidence="2" id="KW-0812">Transmembrane</keyword>
<dbReference type="PANTHER" id="PTHR32309:SF13">
    <property type="entry name" value="FERRIC ENTEROBACTIN TRANSPORT PROTEIN FEPE"/>
    <property type="match status" value="1"/>
</dbReference>
<organism evidence="3 4">
    <name type="scientific">Thalassobacter stenotrophicus</name>
    <dbReference type="NCBI Taxonomy" id="266809"/>
    <lineage>
        <taxon>Bacteria</taxon>
        <taxon>Pseudomonadati</taxon>
        <taxon>Pseudomonadota</taxon>
        <taxon>Alphaproteobacteria</taxon>
        <taxon>Rhodobacterales</taxon>
        <taxon>Roseobacteraceae</taxon>
        <taxon>Thalassobacter</taxon>
    </lineage>
</organism>
<gene>
    <name evidence="3" type="ORF">THS5294_03263</name>
</gene>
<feature type="compositionally biased region" description="Polar residues" evidence="1">
    <location>
        <begin position="17"/>
        <end position="29"/>
    </location>
</feature>
<dbReference type="GO" id="GO:0005886">
    <property type="term" value="C:plasma membrane"/>
    <property type="evidence" value="ECO:0007669"/>
    <property type="project" value="TreeGrafter"/>
</dbReference>
<dbReference type="eggNOG" id="COG3524">
    <property type="taxonomic scope" value="Bacteria"/>
</dbReference>
<proteinExistence type="predicted"/>
<evidence type="ECO:0000256" key="2">
    <source>
        <dbReference type="SAM" id="Phobius"/>
    </source>
</evidence>
<protein>
    <submittedName>
        <fullName evidence="3">Vi polysaccharide export inner membrane protein VexD</fullName>
    </submittedName>
</protein>
<evidence type="ECO:0000313" key="3">
    <source>
        <dbReference type="EMBL" id="CUH61950.1"/>
    </source>
</evidence>
<sequence length="533" mass="58052">MTMKPKPKKFRVRRAATGQTEGQLTSGTSGDKVFETTDDGFGDADFRAAPPREGASPKQAAIDRELAAIRAEGLTGRQLRMARRVAQMRGVTPSSDFDAVRQLRAMGVDPFAKANMLELVAGANVPAVTPAPQTPPQTPQPAPAGIDAATRAADIIAIQRDIAGRRRRKVALLTARLLFFVMLPTFIAAFYFYMLATPMFATKSEFVIQQADGGGGGAGGLGGLFSGTSMATQQDSISVQSYLLSRDALARLDDDLGFRAHFEGDNIDELQRLTPESSNEDTYKLYQRMVRIGYDPTEGVIKMEVIAADPATSEAFANALIGYAEEQVDQLTARLRSDQMQGAMGSFEAAEVRMLEAQQSVVRLQEQLGVVSADVELSSRMEQIGVVETELRDARFRLDTMMSNARPNAAQVENLERIIRLREAEISELRGSLTEGAEGTASLARISAELGVAQMDLTTRQALLQQAAQQLETARIEANRQVRYLSTSVPPRAPDEATYPRKFENTLLAFIIFAGIYLMISLTASILREQVSA</sequence>
<dbReference type="InterPro" id="IPR050445">
    <property type="entry name" value="Bact_polysacc_biosynth/exp"/>
</dbReference>
<dbReference type="Proteomes" id="UP000051298">
    <property type="component" value="Unassembled WGS sequence"/>
</dbReference>
<feature type="transmembrane region" description="Helical" evidence="2">
    <location>
        <begin position="170"/>
        <end position="194"/>
    </location>
</feature>
<name>A0A0P1F2W9_9RHOB</name>
<dbReference type="AlphaFoldDB" id="A0A0P1F2W9"/>
<dbReference type="GO" id="GO:0004713">
    <property type="term" value="F:protein tyrosine kinase activity"/>
    <property type="evidence" value="ECO:0007669"/>
    <property type="project" value="TreeGrafter"/>
</dbReference>
<dbReference type="PANTHER" id="PTHR32309">
    <property type="entry name" value="TYROSINE-PROTEIN KINASE"/>
    <property type="match status" value="1"/>
</dbReference>
<feature type="region of interest" description="Disordered" evidence="1">
    <location>
        <begin position="1"/>
        <end position="59"/>
    </location>
</feature>
<keyword evidence="2" id="KW-0472">Membrane</keyword>
<reference evidence="3 4" key="1">
    <citation type="submission" date="2015-09" db="EMBL/GenBank/DDBJ databases">
        <authorList>
            <consortium name="Swine Surveillance"/>
        </authorList>
    </citation>
    <scope>NUCLEOTIDE SEQUENCE [LARGE SCALE GENOMIC DNA]</scope>
    <source>
        <strain evidence="3 4">CECT 5294</strain>
    </source>
</reference>
<feature type="compositionally biased region" description="Basic residues" evidence="1">
    <location>
        <begin position="1"/>
        <end position="14"/>
    </location>
</feature>
<evidence type="ECO:0000256" key="1">
    <source>
        <dbReference type="SAM" id="MobiDB-lite"/>
    </source>
</evidence>